<evidence type="ECO:0000259" key="1">
    <source>
        <dbReference type="SMART" id="SM00860"/>
    </source>
</evidence>
<dbReference type="Proteomes" id="UP000800041">
    <property type="component" value="Unassembled WGS sequence"/>
</dbReference>
<gene>
    <name evidence="2" type="ORF">K402DRAFT_398822</name>
</gene>
<accession>A0A6G1GJK2</accession>
<organism evidence="2 3">
    <name type="scientific">Aulographum hederae CBS 113979</name>
    <dbReference type="NCBI Taxonomy" id="1176131"/>
    <lineage>
        <taxon>Eukaryota</taxon>
        <taxon>Fungi</taxon>
        <taxon>Dikarya</taxon>
        <taxon>Ascomycota</taxon>
        <taxon>Pezizomycotina</taxon>
        <taxon>Dothideomycetes</taxon>
        <taxon>Pleosporomycetidae</taxon>
        <taxon>Aulographales</taxon>
        <taxon>Aulographaceae</taxon>
    </lineage>
</organism>
<evidence type="ECO:0000313" key="2">
    <source>
        <dbReference type="EMBL" id="KAF1981125.1"/>
    </source>
</evidence>
<dbReference type="OrthoDB" id="2788868at2759"/>
<dbReference type="SMART" id="SM00860">
    <property type="entry name" value="SMI1_KNR4"/>
    <property type="match status" value="1"/>
</dbReference>
<feature type="domain" description="Knr4/Smi1-like" evidence="1">
    <location>
        <begin position="288"/>
        <end position="468"/>
    </location>
</feature>
<dbReference type="InterPro" id="IPR037883">
    <property type="entry name" value="Knr4/Smi1-like_sf"/>
</dbReference>
<dbReference type="Pfam" id="PF09346">
    <property type="entry name" value="SMI1_KNR4"/>
    <property type="match status" value="1"/>
</dbReference>
<reference evidence="2" key="1">
    <citation type="journal article" date="2020" name="Stud. Mycol.">
        <title>101 Dothideomycetes genomes: a test case for predicting lifestyles and emergence of pathogens.</title>
        <authorList>
            <person name="Haridas S."/>
            <person name="Albert R."/>
            <person name="Binder M."/>
            <person name="Bloem J."/>
            <person name="Labutti K."/>
            <person name="Salamov A."/>
            <person name="Andreopoulos B."/>
            <person name="Baker S."/>
            <person name="Barry K."/>
            <person name="Bills G."/>
            <person name="Bluhm B."/>
            <person name="Cannon C."/>
            <person name="Castanera R."/>
            <person name="Culley D."/>
            <person name="Daum C."/>
            <person name="Ezra D."/>
            <person name="Gonzalez J."/>
            <person name="Henrissat B."/>
            <person name="Kuo A."/>
            <person name="Liang C."/>
            <person name="Lipzen A."/>
            <person name="Lutzoni F."/>
            <person name="Magnuson J."/>
            <person name="Mondo S."/>
            <person name="Nolan M."/>
            <person name="Ohm R."/>
            <person name="Pangilinan J."/>
            <person name="Park H.-J."/>
            <person name="Ramirez L."/>
            <person name="Alfaro M."/>
            <person name="Sun H."/>
            <person name="Tritt A."/>
            <person name="Yoshinaga Y."/>
            <person name="Zwiers L.-H."/>
            <person name="Turgeon B."/>
            <person name="Goodwin S."/>
            <person name="Spatafora J."/>
            <person name="Crous P."/>
            <person name="Grigoriev I."/>
        </authorList>
    </citation>
    <scope>NUCLEOTIDE SEQUENCE</scope>
    <source>
        <strain evidence="2">CBS 113979</strain>
    </source>
</reference>
<keyword evidence="3" id="KW-1185">Reference proteome</keyword>
<evidence type="ECO:0000313" key="3">
    <source>
        <dbReference type="Proteomes" id="UP000800041"/>
    </source>
</evidence>
<protein>
    <recommendedName>
        <fullName evidence="1">Knr4/Smi1-like domain-containing protein</fullName>
    </recommendedName>
</protein>
<dbReference type="EMBL" id="ML977207">
    <property type="protein sequence ID" value="KAF1981125.1"/>
    <property type="molecule type" value="Genomic_DNA"/>
</dbReference>
<dbReference type="InterPro" id="IPR018958">
    <property type="entry name" value="Knr4/Smi1-like_dom"/>
</dbReference>
<dbReference type="Gene3D" id="3.40.1580.10">
    <property type="entry name" value="SMI1/KNR4-like"/>
    <property type="match status" value="1"/>
</dbReference>
<dbReference type="SUPFAM" id="SSF160631">
    <property type="entry name" value="SMI1/KNR4-like"/>
    <property type="match status" value="1"/>
</dbReference>
<proteinExistence type="predicted"/>
<sequence length="488" mass="55353">MSPSSSSFDRDDILHTRSGQAINQSIVHIAHEFAVLGYVDVARRLISLFNRHYPLDPYQVPLRWLRLLWVETGSWPEGELEKFKDSGESVEELVKASRISSGRIFSPRDHVEITDDIDGFRLLLKVIDHQPTWNPEFADASTGGDAMSKSAALAKAYDLSLLLAEQQSEALANLPSPEQLLGRISKRLHCNHQLDDLPCSRKVWKELAQGALAKAVGVQDDKVRALAEEVEQTFRQRCEEGLQRMPDQPIEQLLSTIDKNTRTNKGALEFFEGYLGAGVEPETLYLDPAGPAEILELERRLNVTLPNDYKTFLSISNGFAWSWNGIIMDAPLHPASKLRWFRDDETYFTELSITIDESFIHTDEQRRTKYSIDAWPTVGRAIEIGHEDIDNVWLLPPENTKRLKDWYLAIIDDDEISEQLRMAALKTISAFAGSRKEFEKLDWLVLTWASGGSACMTAYASFKVFLEEKARASGTCWDDEDALAYRCR</sequence>
<name>A0A6G1GJK2_9PEZI</name>
<dbReference type="AlphaFoldDB" id="A0A6G1GJK2"/>